<dbReference type="Pfam" id="PF07690">
    <property type="entry name" value="MFS_1"/>
    <property type="match status" value="1"/>
</dbReference>
<dbReference type="Proteomes" id="UP000325787">
    <property type="component" value="Chromosome"/>
</dbReference>
<evidence type="ECO:0000313" key="7">
    <source>
        <dbReference type="EMBL" id="QFZ17117.1"/>
    </source>
</evidence>
<dbReference type="EMBL" id="CP034550">
    <property type="protein sequence ID" value="QFZ17117.1"/>
    <property type="molecule type" value="Genomic_DNA"/>
</dbReference>
<accession>A0A5Q0GST3</accession>
<evidence type="ECO:0000256" key="2">
    <source>
        <dbReference type="ARBA" id="ARBA00022692"/>
    </source>
</evidence>
<evidence type="ECO:0000313" key="8">
    <source>
        <dbReference type="Proteomes" id="UP000325787"/>
    </source>
</evidence>
<dbReference type="Gene3D" id="1.20.1250.20">
    <property type="entry name" value="MFS general substrate transporter like domains"/>
    <property type="match status" value="2"/>
</dbReference>
<keyword evidence="8" id="KW-1185">Reference proteome</keyword>
<feature type="domain" description="Major facilitator superfamily (MFS) profile" evidence="6">
    <location>
        <begin position="11"/>
        <end position="412"/>
    </location>
</feature>
<keyword evidence="2 5" id="KW-0812">Transmembrane</keyword>
<dbReference type="InterPro" id="IPR011701">
    <property type="entry name" value="MFS"/>
</dbReference>
<feature type="transmembrane region" description="Helical" evidence="5">
    <location>
        <begin position="103"/>
        <end position="123"/>
    </location>
</feature>
<evidence type="ECO:0000256" key="3">
    <source>
        <dbReference type="ARBA" id="ARBA00022989"/>
    </source>
</evidence>
<feature type="transmembrane region" description="Helical" evidence="5">
    <location>
        <begin position="296"/>
        <end position="316"/>
    </location>
</feature>
<protein>
    <submittedName>
        <fullName evidence="7">MFS transporter</fullName>
    </submittedName>
</protein>
<feature type="transmembrane region" description="Helical" evidence="5">
    <location>
        <begin position="266"/>
        <end position="289"/>
    </location>
</feature>
<evidence type="ECO:0000259" key="6">
    <source>
        <dbReference type="PROSITE" id="PS50850"/>
    </source>
</evidence>
<dbReference type="GO" id="GO:0022857">
    <property type="term" value="F:transmembrane transporter activity"/>
    <property type="evidence" value="ECO:0007669"/>
    <property type="project" value="InterPro"/>
</dbReference>
<dbReference type="PANTHER" id="PTHR11360:SF284">
    <property type="entry name" value="EG:103B4.3 PROTEIN-RELATED"/>
    <property type="match status" value="1"/>
</dbReference>
<feature type="transmembrane region" description="Helical" evidence="5">
    <location>
        <begin position="78"/>
        <end position="97"/>
    </location>
</feature>
<reference evidence="8" key="1">
    <citation type="journal article" date="2021" name="Curr. Microbiol.">
        <title>Complete genome of nocamycin-producing strain Saccharothrix syringae NRRL B-16468 reveals the biosynthetic potential for secondary metabolites.</title>
        <authorList>
            <person name="Mo X."/>
            <person name="Yang S."/>
        </authorList>
    </citation>
    <scope>NUCLEOTIDE SEQUENCE [LARGE SCALE GENOMIC DNA]</scope>
    <source>
        <strain evidence="8">ATCC 51364 / DSM 43886 / JCM 6844 / KCTC 9398 / NBRC 14523 / NRRL B-16468 / INA 2240</strain>
    </source>
</reference>
<dbReference type="InterPro" id="IPR050327">
    <property type="entry name" value="Proton-linked_MCT"/>
</dbReference>
<sequence>MTRSRQNWAWAVAGVAFVALVGAAAFRATPGALIEPLRREFGWSTGTIGFAVSVNLLLFGLTAPFAAALMERFGVRRVVASALTLVAVGSGLTVFITSSWQLVLCWGVLVGLGTGSMALAFVATITGRWFVKHRGLVTGVLTAGGATGQLVFLPGVAALSESSGWRSASLLVSAAALAVVPLVLFLLREHPADLGVPPYGGTEVVPVPVPARGAARRAVGALTAAARTGPFWYLAAGFAICGATTNGLVGTHFIPAAHDHGMPTTTAAGLLALVGVFDIVGTVLSGWLTDRVDSRVLLAVYYALRGASLLVLPQLFHDSVHPSMLVFIVFYGLDWVATVPPTVALCREVFGASAPVVFGWVFASHQVGAAIAATAAGLTRDHFGDYAPTWYAAGVLSITAALLSMKVRARRGVAPELAPA</sequence>
<feature type="transmembrane region" description="Helical" evidence="5">
    <location>
        <begin position="322"/>
        <end position="345"/>
    </location>
</feature>
<evidence type="ECO:0000256" key="5">
    <source>
        <dbReference type="SAM" id="Phobius"/>
    </source>
</evidence>
<dbReference type="CDD" id="cd17355">
    <property type="entry name" value="MFS_YcxA_like"/>
    <property type="match status" value="1"/>
</dbReference>
<dbReference type="PANTHER" id="PTHR11360">
    <property type="entry name" value="MONOCARBOXYLATE TRANSPORTER"/>
    <property type="match status" value="1"/>
</dbReference>
<dbReference type="OrthoDB" id="146345at2"/>
<gene>
    <name evidence="7" type="ORF">EKG83_06245</name>
</gene>
<evidence type="ECO:0000256" key="4">
    <source>
        <dbReference type="ARBA" id="ARBA00023136"/>
    </source>
</evidence>
<name>A0A5Q0GST3_SACSY</name>
<feature type="transmembrane region" description="Helical" evidence="5">
    <location>
        <begin position="231"/>
        <end position="254"/>
    </location>
</feature>
<keyword evidence="3 5" id="KW-1133">Transmembrane helix</keyword>
<dbReference type="InterPro" id="IPR036259">
    <property type="entry name" value="MFS_trans_sf"/>
</dbReference>
<dbReference type="SUPFAM" id="SSF103473">
    <property type="entry name" value="MFS general substrate transporter"/>
    <property type="match status" value="1"/>
</dbReference>
<dbReference type="KEGG" id="ssyi:EKG83_06245"/>
<keyword evidence="4 5" id="KW-0472">Membrane</keyword>
<feature type="transmembrane region" description="Helical" evidence="5">
    <location>
        <begin position="135"/>
        <end position="156"/>
    </location>
</feature>
<feature type="transmembrane region" description="Helical" evidence="5">
    <location>
        <begin position="390"/>
        <end position="407"/>
    </location>
</feature>
<feature type="transmembrane region" description="Helical" evidence="5">
    <location>
        <begin position="357"/>
        <end position="378"/>
    </location>
</feature>
<feature type="transmembrane region" description="Helical" evidence="5">
    <location>
        <begin position="41"/>
        <end position="66"/>
    </location>
</feature>
<dbReference type="AlphaFoldDB" id="A0A5Q0GST3"/>
<comment type="subcellular location">
    <subcellularLocation>
        <location evidence="1">Cell membrane</location>
        <topology evidence="1">Multi-pass membrane protein</topology>
    </subcellularLocation>
</comment>
<dbReference type="GO" id="GO:0005886">
    <property type="term" value="C:plasma membrane"/>
    <property type="evidence" value="ECO:0007669"/>
    <property type="project" value="UniProtKB-SubCell"/>
</dbReference>
<dbReference type="InterPro" id="IPR020846">
    <property type="entry name" value="MFS_dom"/>
</dbReference>
<evidence type="ECO:0000256" key="1">
    <source>
        <dbReference type="ARBA" id="ARBA00004651"/>
    </source>
</evidence>
<dbReference type="PROSITE" id="PS50850">
    <property type="entry name" value="MFS"/>
    <property type="match status" value="1"/>
</dbReference>
<feature type="transmembrane region" description="Helical" evidence="5">
    <location>
        <begin position="168"/>
        <end position="187"/>
    </location>
</feature>
<proteinExistence type="predicted"/>
<organism evidence="7 8">
    <name type="scientific">Saccharothrix syringae</name>
    <name type="common">Nocardiopsis syringae</name>
    <dbReference type="NCBI Taxonomy" id="103733"/>
    <lineage>
        <taxon>Bacteria</taxon>
        <taxon>Bacillati</taxon>
        <taxon>Actinomycetota</taxon>
        <taxon>Actinomycetes</taxon>
        <taxon>Pseudonocardiales</taxon>
        <taxon>Pseudonocardiaceae</taxon>
        <taxon>Saccharothrix</taxon>
    </lineage>
</organism>